<dbReference type="PROSITE" id="PS51318">
    <property type="entry name" value="TAT"/>
    <property type="match status" value="1"/>
</dbReference>
<dbReference type="InterPro" id="IPR004564">
    <property type="entry name" value="OM_lipoprot_carrier_LolA-like"/>
</dbReference>
<dbReference type="OrthoDB" id="9800501at2"/>
<dbReference type="EMBL" id="PVTT01000002">
    <property type="protein sequence ID" value="PRY92765.1"/>
    <property type="molecule type" value="Genomic_DNA"/>
</dbReference>
<feature type="chain" id="PRO_5015629509" evidence="2">
    <location>
        <begin position="27"/>
        <end position="203"/>
    </location>
</feature>
<dbReference type="PANTHER" id="PTHR35869">
    <property type="entry name" value="OUTER-MEMBRANE LIPOPROTEIN CARRIER PROTEIN"/>
    <property type="match status" value="1"/>
</dbReference>
<dbReference type="Gene3D" id="2.50.20.10">
    <property type="entry name" value="Lipoprotein localisation LolA/LolB/LppX"/>
    <property type="match status" value="1"/>
</dbReference>
<evidence type="ECO:0000313" key="3">
    <source>
        <dbReference type="EMBL" id="PRY92765.1"/>
    </source>
</evidence>
<dbReference type="InterPro" id="IPR029046">
    <property type="entry name" value="LolA/LolB/LppX"/>
</dbReference>
<keyword evidence="3" id="KW-0449">Lipoprotein</keyword>
<evidence type="ECO:0000256" key="2">
    <source>
        <dbReference type="SAM" id="SignalP"/>
    </source>
</evidence>
<comment type="caution">
    <text evidence="3">The sequence shown here is derived from an EMBL/GenBank/DDBJ whole genome shotgun (WGS) entry which is preliminary data.</text>
</comment>
<keyword evidence="4" id="KW-1185">Reference proteome</keyword>
<evidence type="ECO:0000256" key="1">
    <source>
        <dbReference type="ARBA" id="ARBA00022729"/>
    </source>
</evidence>
<organism evidence="3 4">
    <name type="scientific">Hasllibacter halocynthiae</name>
    <dbReference type="NCBI Taxonomy" id="595589"/>
    <lineage>
        <taxon>Bacteria</taxon>
        <taxon>Pseudomonadati</taxon>
        <taxon>Pseudomonadota</taxon>
        <taxon>Alphaproteobacteria</taxon>
        <taxon>Rhodobacterales</taxon>
        <taxon>Roseobacteraceae</taxon>
        <taxon>Hasllibacter</taxon>
    </lineage>
</organism>
<dbReference type="InterPro" id="IPR006311">
    <property type="entry name" value="TAT_signal"/>
</dbReference>
<dbReference type="CDD" id="cd16325">
    <property type="entry name" value="LolA"/>
    <property type="match status" value="1"/>
</dbReference>
<dbReference type="PANTHER" id="PTHR35869:SF1">
    <property type="entry name" value="OUTER-MEMBRANE LIPOPROTEIN CARRIER PROTEIN"/>
    <property type="match status" value="1"/>
</dbReference>
<dbReference type="Pfam" id="PF03548">
    <property type="entry name" value="LolA"/>
    <property type="match status" value="1"/>
</dbReference>
<protein>
    <submittedName>
        <fullName evidence="3">Outer membrane lipoprotein-sorting protein</fullName>
    </submittedName>
</protein>
<sequence length="203" mass="21828">MTNRRTILAGLLAAPLLALGAAPAAAEASLGEISQYFNSFRTAQGGFTQINDDQSISTGTVYIQRPGRVRFEYAPPERQLVVAGGGQVVILDARGNARGETYPLQETPLSIILQDTVDLSRAGMVTNHVSDGTLTTVTAQDPRHPEYGNIQLVFSENPVALRQWVVTNGNGERTTVILNDFATGMAHPTSRFSIDRARAEFAG</sequence>
<proteinExistence type="predicted"/>
<dbReference type="Proteomes" id="UP000238801">
    <property type="component" value="Unassembled WGS sequence"/>
</dbReference>
<keyword evidence="1 2" id="KW-0732">Signal</keyword>
<dbReference type="SUPFAM" id="SSF89392">
    <property type="entry name" value="Prokaryotic lipoproteins and lipoprotein localization factors"/>
    <property type="match status" value="1"/>
</dbReference>
<evidence type="ECO:0000313" key="4">
    <source>
        <dbReference type="Proteomes" id="UP000238801"/>
    </source>
</evidence>
<name>A0A2T0X1J5_9RHOB</name>
<dbReference type="AlphaFoldDB" id="A0A2T0X1J5"/>
<gene>
    <name evidence="3" type="ORF">BCF33_1619</name>
</gene>
<accession>A0A2T0X1J5</accession>
<reference evidence="3 4" key="1">
    <citation type="submission" date="2018-03" db="EMBL/GenBank/DDBJ databases">
        <title>Genomic Encyclopedia of Archaeal and Bacterial Type Strains, Phase II (KMG-II): from individual species to whole genera.</title>
        <authorList>
            <person name="Goeker M."/>
        </authorList>
    </citation>
    <scope>NUCLEOTIDE SEQUENCE [LARGE SCALE GENOMIC DNA]</scope>
    <source>
        <strain evidence="3 4">DSM 29318</strain>
    </source>
</reference>
<dbReference type="RefSeq" id="WP_106160435.1">
    <property type="nucleotide sequence ID" value="NZ_PVTT01000002.1"/>
</dbReference>
<feature type="signal peptide" evidence="2">
    <location>
        <begin position="1"/>
        <end position="26"/>
    </location>
</feature>